<dbReference type="Pfam" id="PF01992">
    <property type="entry name" value="vATP-synt_AC39"/>
    <property type="match status" value="1"/>
</dbReference>
<evidence type="ECO:0000313" key="5">
    <source>
        <dbReference type="Proteomes" id="UP000002030"/>
    </source>
</evidence>
<dbReference type="EMBL" id="CP001818">
    <property type="protein sequence ID" value="ACZ19089.1"/>
    <property type="molecule type" value="Genomic_DNA"/>
</dbReference>
<keyword evidence="5" id="KW-1185">Reference proteome</keyword>
<gene>
    <name evidence="4" type="ordered locus">Taci_0856</name>
</gene>
<dbReference type="Gene3D" id="1.20.1690.10">
    <property type="entry name" value="V-type ATP synthase subunit C domain"/>
    <property type="match status" value="2"/>
</dbReference>
<dbReference type="STRING" id="525903.Taci_0856"/>
<dbReference type="InterPro" id="IPR050873">
    <property type="entry name" value="V-ATPase_V0D/AC39_subunit"/>
</dbReference>
<dbReference type="InterPro" id="IPR036079">
    <property type="entry name" value="ATPase_csu/dsu_sf"/>
</dbReference>
<reference evidence="4 5" key="1">
    <citation type="journal article" date="2009" name="Stand. Genomic Sci.">
        <title>Complete genome sequence of Thermanaerovibrio acidaminovorans type strain (Su883).</title>
        <authorList>
            <person name="Chovatia M."/>
            <person name="Sikorski J."/>
            <person name="Schroder M."/>
            <person name="Lapidus A."/>
            <person name="Nolan M."/>
            <person name="Tice H."/>
            <person name="Glavina Del Rio T."/>
            <person name="Copeland A."/>
            <person name="Cheng J.F."/>
            <person name="Lucas S."/>
            <person name="Chen F."/>
            <person name="Bruce D."/>
            <person name="Goodwin L."/>
            <person name="Pitluck S."/>
            <person name="Ivanova N."/>
            <person name="Mavromatis K."/>
            <person name="Ovchinnikova G."/>
            <person name="Pati A."/>
            <person name="Chen A."/>
            <person name="Palaniappan K."/>
            <person name="Land M."/>
            <person name="Hauser L."/>
            <person name="Chang Y.J."/>
            <person name="Jeffries C.D."/>
            <person name="Chain P."/>
            <person name="Saunders E."/>
            <person name="Detter J.C."/>
            <person name="Brettin T."/>
            <person name="Rohde M."/>
            <person name="Goker M."/>
            <person name="Spring S."/>
            <person name="Bristow J."/>
            <person name="Markowitz V."/>
            <person name="Hugenholtz P."/>
            <person name="Kyrpides N.C."/>
            <person name="Klenk H.P."/>
            <person name="Eisen J.A."/>
        </authorList>
    </citation>
    <scope>NUCLEOTIDE SEQUENCE [LARGE SCALE GENOMIC DNA]</scope>
    <source>
        <strain evidence="5">ATCC 49978 / DSM 6589 / Su883</strain>
    </source>
</reference>
<evidence type="ECO:0000256" key="2">
    <source>
        <dbReference type="ARBA" id="ARBA00022448"/>
    </source>
</evidence>
<accession>D1B9Y6</accession>
<dbReference type="eggNOG" id="COG1527">
    <property type="taxonomic scope" value="Bacteria"/>
</dbReference>
<dbReference type="OrthoDB" id="1653at2"/>
<sequence>MAVQGAYGYVVARLRAMEHRFLDAPFINKLVESDDLASSLKLLGDTVYGPFLSSHRSDRFDEALEAALLDSYMEVRSFVPDVALVDINRVYYDVHNVKVLVKSWILAKRGGRRRWDLMTSLGSIPVDELLEAVESEDYRMLPHGLGEVLSRCFSTFEQNGDSMELEVLLDGYYFQLLGQMVESSGLDLGGWIREKVDAENLRTLFRLKRMGYDSQKVYSFLHVGGNLDTSDLQSLLSEPVSSWQRFLYCTSFGQLLAGIGEQMSMEEAMPLLEKAIDDHFSQYWSGYRYRIDAPENVLAFLWGKEMEVKNVRMILVSKATNYDKERVRRLLRHGYP</sequence>
<dbReference type="InterPro" id="IPR044911">
    <property type="entry name" value="V-type_ATPase_csu/dsu_dom_3"/>
</dbReference>
<name>D1B9Y6_THEAS</name>
<comment type="similarity">
    <text evidence="1">Belongs to the V-ATPase V0D/AC39 subunit family.</text>
</comment>
<dbReference type="GO" id="GO:0046961">
    <property type="term" value="F:proton-transporting ATPase activity, rotational mechanism"/>
    <property type="evidence" value="ECO:0007669"/>
    <property type="project" value="InterPro"/>
</dbReference>
<dbReference type="Proteomes" id="UP000002030">
    <property type="component" value="Chromosome"/>
</dbReference>
<evidence type="ECO:0000256" key="1">
    <source>
        <dbReference type="ARBA" id="ARBA00006709"/>
    </source>
</evidence>
<keyword evidence="2" id="KW-0813">Transport</keyword>
<organism evidence="4 5">
    <name type="scientific">Thermanaerovibrio acidaminovorans (strain ATCC 49978 / DSM 6589 / Su883)</name>
    <name type="common">Selenomonas acidaminovorans</name>
    <dbReference type="NCBI Taxonomy" id="525903"/>
    <lineage>
        <taxon>Bacteria</taxon>
        <taxon>Thermotogati</taxon>
        <taxon>Synergistota</taxon>
        <taxon>Synergistia</taxon>
        <taxon>Synergistales</taxon>
        <taxon>Synergistaceae</taxon>
        <taxon>Thermanaerovibrio</taxon>
    </lineage>
</organism>
<dbReference type="AlphaFoldDB" id="D1B9Y6"/>
<dbReference type="KEGG" id="tai:Taci_0856"/>
<proteinExistence type="inferred from homology"/>
<protein>
    <submittedName>
        <fullName evidence="4">H+transporting two-sector ATPase C (AC39) subunit</fullName>
    </submittedName>
</protein>
<keyword evidence="3" id="KW-0406">Ion transport</keyword>
<dbReference type="PANTHER" id="PTHR38682">
    <property type="entry name" value="V-TYPE ATP SYNTHASE SUBUNIT C"/>
    <property type="match status" value="1"/>
</dbReference>
<evidence type="ECO:0000313" key="4">
    <source>
        <dbReference type="EMBL" id="ACZ19089.1"/>
    </source>
</evidence>
<dbReference type="InterPro" id="IPR035067">
    <property type="entry name" value="V-type_ATPase_csu/dsu"/>
</dbReference>
<dbReference type="Gene3D" id="1.10.132.50">
    <property type="entry name" value="ATP synthase (C/AC39) subunit, domain 3"/>
    <property type="match status" value="1"/>
</dbReference>
<dbReference type="InterPro" id="IPR002843">
    <property type="entry name" value="ATPase_V0-cplx_csu/dsu"/>
</dbReference>
<dbReference type="HOGENOM" id="CLU_059311_1_0_0"/>
<dbReference type="RefSeq" id="WP_012869604.1">
    <property type="nucleotide sequence ID" value="NC_013522.1"/>
</dbReference>
<dbReference type="EnsemblBacteria" id="ACZ19089">
    <property type="protein sequence ID" value="ACZ19089"/>
    <property type="gene ID" value="Taci_0856"/>
</dbReference>
<dbReference type="PANTHER" id="PTHR38682:SF1">
    <property type="entry name" value="V-TYPE ATP SYNTHASE SUBUNIT C"/>
    <property type="match status" value="1"/>
</dbReference>
<dbReference type="SUPFAM" id="SSF103486">
    <property type="entry name" value="V-type ATP synthase subunit C"/>
    <property type="match status" value="1"/>
</dbReference>
<evidence type="ECO:0000256" key="3">
    <source>
        <dbReference type="ARBA" id="ARBA00023065"/>
    </source>
</evidence>